<proteinExistence type="predicted"/>
<feature type="region of interest" description="Disordered" evidence="1">
    <location>
        <begin position="158"/>
        <end position="189"/>
    </location>
</feature>
<organism evidence="4">
    <name type="scientific">Rodentolepis nana</name>
    <name type="common">Dwarf tapeworm</name>
    <name type="synonym">Hymenolepis nana</name>
    <dbReference type="NCBI Taxonomy" id="102285"/>
    <lineage>
        <taxon>Eukaryota</taxon>
        <taxon>Metazoa</taxon>
        <taxon>Spiralia</taxon>
        <taxon>Lophotrochozoa</taxon>
        <taxon>Platyhelminthes</taxon>
        <taxon>Cestoda</taxon>
        <taxon>Eucestoda</taxon>
        <taxon>Cyclophyllidea</taxon>
        <taxon>Hymenolepididae</taxon>
        <taxon>Rodentolepis</taxon>
    </lineage>
</organism>
<accession>A0A0R3TJW7</accession>
<reference evidence="2 3" key="2">
    <citation type="submission" date="2018-11" db="EMBL/GenBank/DDBJ databases">
        <authorList>
            <consortium name="Pathogen Informatics"/>
        </authorList>
    </citation>
    <scope>NUCLEOTIDE SEQUENCE [LARGE SCALE GENOMIC DNA]</scope>
</reference>
<dbReference type="AlphaFoldDB" id="A0A0R3TJW7"/>
<evidence type="ECO:0000313" key="2">
    <source>
        <dbReference type="EMBL" id="VDO03267.1"/>
    </source>
</evidence>
<name>A0A0R3TJW7_RODNA</name>
<evidence type="ECO:0000256" key="1">
    <source>
        <dbReference type="SAM" id="MobiDB-lite"/>
    </source>
</evidence>
<evidence type="ECO:0000313" key="4">
    <source>
        <dbReference type="WBParaSite" id="HNAJ_0000741101-mRNA-1"/>
    </source>
</evidence>
<reference evidence="4" key="1">
    <citation type="submission" date="2017-02" db="UniProtKB">
        <authorList>
            <consortium name="WormBaseParasite"/>
        </authorList>
    </citation>
    <scope>IDENTIFICATION</scope>
</reference>
<dbReference type="OrthoDB" id="6231992at2759"/>
<protein>
    <submittedName>
        <fullName evidence="2 4">Uncharacterized protein</fullName>
    </submittedName>
</protein>
<gene>
    <name evidence="2" type="ORF">HNAJ_LOCUS7407</name>
</gene>
<sequence>MSLSRCIDLSKTRDFIHVGNEIIYFTEADKSFRIFLYIPKKVQGFSSIFQIAFLKALARQYNFPNIQLLLTWLRDQTSNGNFLVQATDTENVSLVFGTNPSIQLTFQLSQTQSDADLILSLSKALNSKQGYLAELENSNAAALGKLNAQDALPVVQNKRKKLGMSSTNPQRRRRKPATGLTFVSDDDND</sequence>
<keyword evidence="3" id="KW-1185">Reference proteome</keyword>
<dbReference type="EMBL" id="UZAE01012046">
    <property type="protein sequence ID" value="VDO03267.1"/>
    <property type="molecule type" value="Genomic_DNA"/>
</dbReference>
<evidence type="ECO:0000313" key="3">
    <source>
        <dbReference type="Proteomes" id="UP000278807"/>
    </source>
</evidence>
<dbReference type="WBParaSite" id="HNAJ_0000741101-mRNA-1">
    <property type="protein sequence ID" value="HNAJ_0000741101-mRNA-1"/>
    <property type="gene ID" value="HNAJ_0000741101"/>
</dbReference>
<dbReference type="Proteomes" id="UP000278807">
    <property type="component" value="Unassembled WGS sequence"/>
</dbReference>